<dbReference type="PANTHER" id="PTHR31157">
    <property type="entry name" value="SCP DOMAIN-CONTAINING PROTEIN"/>
    <property type="match status" value="1"/>
</dbReference>
<dbReference type="Proteomes" id="UP000176547">
    <property type="component" value="Unassembled WGS sequence"/>
</dbReference>
<feature type="compositionally biased region" description="Low complexity" evidence="1">
    <location>
        <begin position="225"/>
        <end position="242"/>
    </location>
</feature>
<keyword evidence="2" id="KW-1133">Transmembrane helix</keyword>
<feature type="transmembrane region" description="Helical" evidence="2">
    <location>
        <begin position="284"/>
        <end position="305"/>
    </location>
</feature>
<protein>
    <recommendedName>
        <fullName evidence="3">SCP domain-containing protein</fullName>
    </recommendedName>
</protein>
<feature type="transmembrane region" description="Helical" evidence="2">
    <location>
        <begin position="21"/>
        <end position="40"/>
    </location>
</feature>
<reference evidence="4 5" key="1">
    <citation type="journal article" date="2016" name="Nat. Commun.">
        <title>Thousands of microbial genomes shed light on interconnected biogeochemical processes in an aquifer system.</title>
        <authorList>
            <person name="Anantharaman K."/>
            <person name="Brown C.T."/>
            <person name="Hug L.A."/>
            <person name="Sharon I."/>
            <person name="Castelle C.J."/>
            <person name="Probst A.J."/>
            <person name="Thomas B.C."/>
            <person name="Singh A."/>
            <person name="Wilkins M.J."/>
            <person name="Karaoz U."/>
            <person name="Brodie E.L."/>
            <person name="Williams K.H."/>
            <person name="Hubbard S.S."/>
            <person name="Banfield J.F."/>
        </authorList>
    </citation>
    <scope>NUCLEOTIDE SEQUENCE [LARGE SCALE GENOMIC DNA]</scope>
</reference>
<feature type="domain" description="SCP" evidence="3">
    <location>
        <begin position="57"/>
        <end position="166"/>
    </location>
</feature>
<evidence type="ECO:0000313" key="4">
    <source>
        <dbReference type="EMBL" id="OGE76326.1"/>
    </source>
</evidence>
<name>A0A1F5NF93_9BACT</name>
<dbReference type="EMBL" id="MFEG01000011">
    <property type="protein sequence ID" value="OGE76326.1"/>
    <property type="molecule type" value="Genomic_DNA"/>
</dbReference>
<gene>
    <name evidence="4" type="ORF">A3K06_00320</name>
</gene>
<feature type="region of interest" description="Disordered" evidence="1">
    <location>
        <begin position="179"/>
        <end position="248"/>
    </location>
</feature>
<dbReference type="Pfam" id="PF00188">
    <property type="entry name" value="CAP"/>
    <property type="match status" value="1"/>
</dbReference>
<keyword evidence="2" id="KW-0472">Membrane</keyword>
<dbReference type="Gene3D" id="3.40.33.10">
    <property type="entry name" value="CAP"/>
    <property type="match status" value="1"/>
</dbReference>
<comment type="caution">
    <text evidence="4">The sequence shown here is derived from an EMBL/GenBank/DDBJ whole genome shotgun (WGS) entry which is preliminary data.</text>
</comment>
<evidence type="ECO:0000256" key="1">
    <source>
        <dbReference type="SAM" id="MobiDB-lite"/>
    </source>
</evidence>
<accession>A0A1F5NF93</accession>
<feature type="compositionally biased region" description="Pro residues" evidence="1">
    <location>
        <begin position="196"/>
        <end position="224"/>
    </location>
</feature>
<organism evidence="4 5">
    <name type="scientific">Candidatus Doudnabacteria bacterium RIFCSPHIGHO2_01_52_17</name>
    <dbReference type="NCBI Taxonomy" id="1817820"/>
    <lineage>
        <taxon>Bacteria</taxon>
        <taxon>Candidatus Doudnaibacteriota</taxon>
    </lineage>
</organism>
<dbReference type="AlphaFoldDB" id="A0A1F5NF93"/>
<sequence>MSGISNFFIASAENSYRPPVLSYKAFLVYGIILLILRLLLGTIPTQGAAIESGLLMALINEERTQRNLPALFTHPALLTASGQKAQDMMDRDYFAHVDPDGNYVWPKIIAAGYSPYKILGENLAIDFSTAEGMVKAWIDSPSHRDNLLHSDFVDQGLAAVFGDYQGRYTNTTASLFGALAGSPAPSEPKPEVKGEPTPPPPAPAPEPEPEPEPAPKPQPEPEPVTPVVTPSSTPATTPPVSTENEKPLLQDRAPRDVGSLPVASAPANPFSFATSASLFAATRLIFTAFGLLLLGVLATDSVIIYRHEMQIVRSHSSYHLFGFLLLTIVSILIWWW</sequence>
<dbReference type="InterPro" id="IPR014044">
    <property type="entry name" value="CAP_dom"/>
</dbReference>
<dbReference type="CDD" id="cd05379">
    <property type="entry name" value="CAP_bacterial"/>
    <property type="match status" value="1"/>
</dbReference>
<evidence type="ECO:0000259" key="3">
    <source>
        <dbReference type="Pfam" id="PF00188"/>
    </source>
</evidence>
<evidence type="ECO:0000256" key="2">
    <source>
        <dbReference type="SAM" id="Phobius"/>
    </source>
</evidence>
<dbReference type="SUPFAM" id="SSF55797">
    <property type="entry name" value="PR-1-like"/>
    <property type="match status" value="1"/>
</dbReference>
<dbReference type="InterPro" id="IPR035940">
    <property type="entry name" value="CAP_sf"/>
</dbReference>
<proteinExistence type="predicted"/>
<feature type="transmembrane region" description="Helical" evidence="2">
    <location>
        <begin position="317"/>
        <end position="335"/>
    </location>
</feature>
<keyword evidence="2" id="KW-0812">Transmembrane</keyword>
<dbReference type="PANTHER" id="PTHR31157:SF1">
    <property type="entry name" value="SCP DOMAIN-CONTAINING PROTEIN"/>
    <property type="match status" value="1"/>
</dbReference>
<evidence type="ECO:0000313" key="5">
    <source>
        <dbReference type="Proteomes" id="UP000176547"/>
    </source>
</evidence>